<evidence type="ECO:0000256" key="5">
    <source>
        <dbReference type="ARBA" id="ARBA00022741"/>
    </source>
</evidence>
<evidence type="ECO:0000256" key="7">
    <source>
        <dbReference type="ARBA" id="ARBA00022840"/>
    </source>
</evidence>
<dbReference type="InterPro" id="IPR024909">
    <property type="entry name" value="Cys-tRNA/MSH_ligase"/>
</dbReference>
<evidence type="ECO:0000256" key="4">
    <source>
        <dbReference type="ARBA" id="ARBA00022723"/>
    </source>
</evidence>
<dbReference type="Gene3D" id="3.40.50.620">
    <property type="entry name" value="HUPs"/>
    <property type="match status" value="1"/>
</dbReference>
<evidence type="ECO:0000313" key="14">
    <source>
        <dbReference type="Proteomes" id="UP001293791"/>
    </source>
</evidence>
<feature type="domain" description="Cysteinyl-tRNA ligase anticodon binding" evidence="12">
    <location>
        <begin position="391"/>
        <end position="436"/>
    </location>
</feature>
<dbReference type="PANTHER" id="PTHR10890">
    <property type="entry name" value="CYSTEINYL-TRNA SYNTHETASE"/>
    <property type="match status" value="1"/>
</dbReference>
<protein>
    <recommendedName>
        <fullName evidence="10">Cysteine--tRNA ligase</fullName>
        <ecNumber evidence="10">6.1.1.16</ecNumber>
    </recommendedName>
    <alternativeName>
        <fullName evidence="10">Cysteinyl-tRNA synthetase</fullName>
        <shortName evidence="10">CysRS</shortName>
    </alternativeName>
</protein>
<dbReference type="SUPFAM" id="SSF52374">
    <property type="entry name" value="Nucleotidylyl transferase"/>
    <property type="match status" value="1"/>
</dbReference>
<proteinExistence type="inferred from homology"/>
<dbReference type="EC" id="6.1.1.16" evidence="10"/>
<evidence type="ECO:0000259" key="12">
    <source>
        <dbReference type="Pfam" id="PF23493"/>
    </source>
</evidence>
<dbReference type="CDD" id="cd00672">
    <property type="entry name" value="CysRS_core"/>
    <property type="match status" value="1"/>
</dbReference>
<sequence length="443" mass="50763">MYNLDIFLTNTKSGKKEKFVPIDASNVRMYVCGPTVYSRPHIGNARAAVVFDTLYRVLKIKYGSVTYVRNLTDIDDKIIEASKVQGITVDELTRMVTKQYHDDILELGCLKPSIEPRARDHIDDMVNIIRLLISNGHAYIASDHVLFDVQSFDGYCDLSSRDIDEMVGGARVQVEDYKKYHADFVLWKPEEEQGLGFYSPWGYGRPGWHIECSAMSYKYLGLDFDIHGGGIDLLFPHHENERAQSCCAFPNSIFAKYWVHNGFLNIDGQKMSKSLNNIKVVEDLLNAGFDGSVIRYALLSAHYRKPLNFEDKLLEDAKKSLQKFEEAIALHDISESTDELDERALEVLFDDMNTPLLFSRMHKIASSTDRHSAQILFNIMKLLGFSKRRDNAIPKDVMDLFAEREFARKSKDWKKSDELRSILVDLGYEIRDSNDGTRIIKIL</sequence>
<keyword evidence="14" id="KW-1185">Reference proteome</keyword>
<feature type="short sequence motif" description="'KMSKS' region" evidence="10">
    <location>
        <begin position="270"/>
        <end position="274"/>
    </location>
</feature>
<feature type="short sequence motif" description="'HIGH' region" evidence="10">
    <location>
        <begin position="34"/>
        <end position="44"/>
    </location>
</feature>
<dbReference type="InterPro" id="IPR009080">
    <property type="entry name" value="tRNAsynth_Ia_anticodon-bd"/>
</dbReference>
<gene>
    <name evidence="10" type="primary">cysS</name>
    <name evidence="13" type="ORF">Cyrtocomes_00750</name>
</gene>
<dbReference type="InterPro" id="IPR056411">
    <property type="entry name" value="CysS_C"/>
</dbReference>
<evidence type="ECO:0000256" key="10">
    <source>
        <dbReference type="HAMAP-Rule" id="MF_00041"/>
    </source>
</evidence>
<comment type="subcellular location">
    <subcellularLocation>
        <location evidence="10">Cytoplasm</location>
    </subcellularLocation>
</comment>
<dbReference type="Proteomes" id="UP001293791">
    <property type="component" value="Unassembled WGS sequence"/>
</dbReference>
<keyword evidence="4 10" id="KW-0479">Metal-binding</keyword>
<dbReference type="GO" id="GO:0016874">
    <property type="term" value="F:ligase activity"/>
    <property type="evidence" value="ECO:0007669"/>
    <property type="project" value="UniProtKB-KW"/>
</dbReference>
<organism evidence="13 14">
    <name type="scientific">Candidatus Cyrtobacter comes</name>
    <dbReference type="NCBI Taxonomy" id="675776"/>
    <lineage>
        <taxon>Bacteria</taxon>
        <taxon>Pseudomonadati</taxon>
        <taxon>Pseudomonadota</taxon>
        <taxon>Alphaproteobacteria</taxon>
        <taxon>Rickettsiales</taxon>
        <taxon>Candidatus Midichloriaceae</taxon>
        <taxon>Candidatus Cyrtobacter</taxon>
    </lineage>
</organism>
<evidence type="ECO:0000313" key="13">
    <source>
        <dbReference type="EMBL" id="MDZ5762371.1"/>
    </source>
</evidence>
<feature type="binding site" evidence="10">
    <location>
        <position position="237"/>
    </location>
    <ligand>
        <name>Zn(2+)</name>
        <dbReference type="ChEBI" id="CHEBI:29105"/>
    </ligand>
</feature>
<name>A0ABU5L8C2_9RICK</name>
<accession>A0ABU5L8C2</accession>
<keyword evidence="10" id="KW-0963">Cytoplasm</keyword>
<dbReference type="Gene3D" id="1.20.120.1910">
    <property type="entry name" value="Cysteine-tRNA ligase, C-terminal anti-codon recognition domain"/>
    <property type="match status" value="1"/>
</dbReference>
<keyword evidence="3 10" id="KW-0436">Ligase</keyword>
<comment type="subunit">
    <text evidence="2 10">Monomer.</text>
</comment>
<keyword evidence="9 10" id="KW-0030">Aminoacyl-tRNA synthetase</keyword>
<comment type="caution">
    <text evidence="13">The sequence shown here is derived from an EMBL/GenBank/DDBJ whole genome shotgun (WGS) entry which is preliminary data.</text>
</comment>
<keyword evidence="7 10" id="KW-0067">ATP-binding</keyword>
<dbReference type="SUPFAM" id="SSF47323">
    <property type="entry name" value="Anticodon-binding domain of a subclass of class I aminoacyl-tRNA synthetases"/>
    <property type="match status" value="1"/>
</dbReference>
<dbReference type="InterPro" id="IPR014729">
    <property type="entry name" value="Rossmann-like_a/b/a_fold"/>
</dbReference>
<evidence type="ECO:0000256" key="2">
    <source>
        <dbReference type="ARBA" id="ARBA00011245"/>
    </source>
</evidence>
<dbReference type="InterPro" id="IPR032678">
    <property type="entry name" value="tRNA-synt_1_cat_dom"/>
</dbReference>
<dbReference type="PANTHER" id="PTHR10890:SF3">
    <property type="entry name" value="CYSTEINE--TRNA LIGASE, CYTOPLASMIC"/>
    <property type="match status" value="1"/>
</dbReference>
<reference evidence="13 14" key="1">
    <citation type="submission" date="2023-02" db="EMBL/GenBank/DDBJ databases">
        <title>Host association and intracellularity evolved multiple times independently in the Rickettsiales.</title>
        <authorList>
            <person name="Castelli M."/>
            <person name="Nardi T."/>
            <person name="Gammuto L."/>
            <person name="Bellinzona G."/>
            <person name="Sabaneyeva E."/>
            <person name="Potekhin A."/>
            <person name="Serra V."/>
            <person name="Petroni G."/>
            <person name="Sassera D."/>
        </authorList>
    </citation>
    <scope>NUCLEOTIDE SEQUENCE [LARGE SCALE GENOMIC DNA]</scope>
    <source>
        <strain evidence="13 14">BOD18</strain>
    </source>
</reference>
<dbReference type="PRINTS" id="PR00983">
    <property type="entry name" value="TRNASYNTHCYS"/>
</dbReference>
<comment type="catalytic activity">
    <reaction evidence="10">
        <text>tRNA(Cys) + L-cysteine + ATP = L-cysteinyl-tRNA(Cys) + AMP + diphosphate</text>
        <dbReference type="Rhea" id="RHEA:17773"/>
        <dbReference type="Rhea" id="RHEA-COMP:9661"/>
        <dbReference type="Rhea" id="RHEA-COMP:9679"/>
        <dbReference type="ChEBI" id="CHEBI:30616"/>
        <dbReference type="ChEBI" id="CHEBI:33019"/>
        <dbReference type="ChEBI" id="CHEBI:35235"/>
        <dbReference type="ChEBI" id="CHEBI:78442"/>
        <dbReference type="ChEBI" id="CHEBI:78517"/>
        <dbReference type="ChEBI" id="CHEBI:456215"/>
        <dbReference type="EC" id="6.1.1.16"/>
    </reaction>
</comment>
<comment type="cofactor">
    <cofactor evidence="10">
        <name>Zn(2+)</name>
        <dbReference type="ChEBI" id="CHEBI:29105"/>
    </cofactor>
    <text evidence="10">Binds 1 zinc ion per subunit.</text>
</comment>
<dbReference type="Pfam" id="PF23493">
    <property type="entry name" value="CysS_C"/>
    <property type="match status" value="1"/>
</dbReference>
<comment type="similarity">
    <text evidence="1 10">Belongs to the class-I aminoacyl-tRNA synthetase family.</text>
</comment>
<evidence type="ECO:0000259" key="11">
    <source>
        <dbReference type="Pfam" id="PF01406"/>
    </source>
</evidence>
<evidence type="ECO:0000256" key="3">
    <source>
        <dbReference type="ARBA" id="ARBA00022598"/>
    </source>
</evidence>
<evidence type="ECO:0000256" key="8">
    <source>
        <dbReference type="ARBA" id="ARBA00022917"/>
    </source>
</evidence>
<evidence type="ECO:0000256" key="6">
    <source>
        <dbReference type="ARBA" id="ARBA00022833"/>
    </source>
</evidence>
<dbReference type="Pfam" id="PF01406">
    <property type="entry name" value="tRNA-synt_1e"/>
    <property type="match status" value="1"/>
</dbReference>
<dbReference type="NCBIfam" id="TIGR00435">
    <property type="entry name" value="cysS"/>
    <property type="match status" value="1"/>
</dbReference>
<dbReference type="RefSeq" id="WP_322497840.1">
    <property type="nucleotide sequence ID" value="NZ_JARGYT010000042.1"/>
</dbReference>
<evidence type="ECO:0000256" key="1">
    <source>
        <dbReference type="ARBA" id="ARBA00005594"/>
    </source>
</evidence>
<keyword evidence="8 10" id="KW-0648">Protein biosynthesis</keyword>
<feature type="binding site" evidence="10">
    <location>
        <position position="32"/>
    </location>
    <ligand>
        <name>Zn(2+)</name>
        <dbReference type="ChEBI" id="CHEBI:29105"/>
    </ligand>
</feature>
<dbReference type="EMBL" id="JARGYT010000042">
    <property type="protein sequence ID" value="MDZ5762371.1"/>
    <property type="molecule type" value="Genomic_DNA"/>
</dbReference>
<keyword evidence="6 10" id="KW-0862">Zinc</keyword>
<keyword evidence="5 10" id="KW-0547">Nucleotide-binding</keyword>
<feature type="binding site" evidence="10">
    <location>
        <position position="212"/>
    </location>
    <ligand>
        <name>Zn(2+)</name>
        <dbReference type="ChEBI" id="CHEBI:29105"/>
    </ligand>
</feature>
<evidence type="ECO:0000256" key="9">
    <source>
        <dbReference type="ARBA" id="ARBA00023146"/>
    </source>
</evidence>
<dbReference type="HAMAP" id="MF_00041">
    <property type="entry name" value="Cys_tRNA_synth"/>
    <property type="match status" value="1"/>
</dbReference>
<feature type="binding site" evidence="10">
    <location>
        <position position="241"/>
    </location>
    <ligand>
        <name>Zn(2+)</name>
        <dbReference type="ChEBI" id="CHEBI:29105"/>
    </ligand>
</feature>
<feature type="domain" description="tRNA synthetases class I catalytic" evidence="11">
    <location>
        <begin position="19"/>
        <end position="318"/>
    </location>
</feature>
<feature type="binding site" evidence="10">
    <location>
        <position position="273"/>
    </location>
    <ligand>
        <name>ATP</name>
        <dbReference type="ChEBI" id="CHEBI:30616"/>
    </ligand>
</feature>
<dbReference type="InterPro" id="IPR015803">
    <property type="entry name" value="Cys-tRNA-ligase"/>
</dbReference>